<keyword evidence="1" id="KW-0472">Membrane</keyword>
<dbReference type="GeneID" id="79412915"/>
<dbReference type="SMR" id="A0AAE9VFH3"/>
<dbReference type="RefSeq" id="YP_010719775.1">
    <property type="nucleotide sequence ID" value="NC_072502.1"/>
</dbReference>
<evidence type="ECO:0000256" key="1">
    <source>
        <dbReference type="SAM" id="Phobius"/>
    </source>
</evidence>
<keyword evidence="3" id="KW-1185">Reference proteome</keyword>
<accession>A0AAE9VFH3</accession>
<dbReference type="PROSITE" id="PS51257">
    <property type="entry name" value="PROKAR_LIPOPROTEIN"/>
    <property type="match status" value="1"/>
</dbReference>
<keyword evidence="1" id="KW-1133">Transmembrane helix</keyword>
<reference evidence="2" key="1">
    <citation type="submission" date="2022-11" db="EMBL/GenBank/DDBJ databases">
        <authorList>
            <person name="Jaryenneh J.D."/>
            <person name="Schoeniger J.S."/>
            <person name="Mageeney C.M."/>
        </authorList>
    </citation>
    <scope>NUCLEOTIDE SEQUENCE</scope>
</reference>
<sequence length="159" mass="17510">MTLLSKIPGISFIKDNVRLVIEYLLIGVIVTLACVVVTLWYKQRNTEVDLVNAKSQLTTMNTRLGLAEFATIEQNLSIQELKAQRERDAAAMSGLMTDFETLRDGAMDMSQRLQELGESNEETRNYINGVLPPDVKCLLERTCKAGGDGNKTGASPSKG</sequence>
<name>A0AAE9VFH3_9CAUD</name>
<evidence type="ECO:0000313" key="2">
    <source>
        <dbReference type="EMBL" id="WAX22358.1"/>
    </source>
</evidence>
<keyword evidence="1" id="KW-0812">Transmembrane</keyword>
<dbReference type="KEGG" id="vg:79412915"/>
<evidence type="ECO:0000313" key="3">
    <source>
        <dbReference type="Proteomes" id="UP001211688"/>
    </source>
</evidence>
<proteinExistence type="predicted"/>
<feature type="transmembrane region" description="Helical" evidence="1">
    <location>
        <begin position="20"/>
        <end position="41"/>
    </location>
</feature>
<protein>
    <submittedName>
        <fullName evidence="2">Lysin B</fullName>
    </submittedName>
</protein>
<organism evidence="2 3">
    <name type="scientific">Pseudomonas phage MiCath</name>
    <dbReference type="NCBI Taxonomy" id="3003729"/>
    <lineage>
        <taxon>Viruses</taxon>
        <taxon>Duplodnaviria</taxon>
        <taxon>Heunggongvirae</taxon>
        <taxon>Uroviricota</taxon>
        <taxon>Caudoviricetes</taxon>
        <taxon>Queuovirinae</taxon>
        <taxon>Micathvirus</taxon>
        <taxon>Micathvirus micath</taxon>
    </lineage>
</organism>
<dbReference type="EMBL" id="OP882271">
    <property type="protein sequence ID" value="WAX22358.1"/>
    <property type="molecule type" value="Genomic_DNA"/>
</dbReference>
<dbReference type="Proteomes" id="UP001211688">
    <property type="component" value="Segment"/>
</dbReference>